<dbReference type="InterPro" id="IPR002008">
    <property type="entry name" value="DNA_pol_X_beta-like"/>
</dbReference>
<dbReference type="SUPFAM" id="SSF47802">
    <property type="entry name" value="DNA polymerase beta, N-terminal domain-like"/>
    <property type="match status" value="1"/>
</dbReference>
<evidence type="ECO:0000256" key="6">
    <source>
        <dbReference type="ARBA" id="ARBA00022481"/>
    </source>
</evidence>
<evidence type="ECO:0000256" key="8">
    <source>
        <dbReference type="ARBA" id="ARBA00022679"/>
    </source>
</evidence>
<dbReference type="GO" id="GO:0042578">
    <property type="term" value="F:phosphoric ester hydrolase activity"/>
    <property type="evidence" value="ECO:0007669"/>
    <property type="project" value="TreeGrafter"/>
</dbReference>
<dbReference type="PANTHER" id="PTHR36928:SF1">
    <property type="entry name" value="PHOSPHATASE YCDX-RELATED"/>
    <property type="match status" value="1"/>
</dbReference>
<dbReference type="Pfam" id="PF14716">
    <property type="entry name" value="HHH_8"/>
    <property type="match status" value="1"/>
</dbReference>
<feature type="domain" description="DNA-directed DNA polymerase X" evidence="24">
    <location>
        <begin position="7"/>
        <end position="360"/>
    </location>
</feature>
<evidence type="ECO:0000256" key="5">
    <source>
        <dbReference type="ARBA" id="ARBA00020020"/>
    </source>
</evidence>
<dbReference type="InterPro" id="IPR022311">
    <property type="entry name" value="PolX-like"/>
</dbReference>
<evidence type="ECO:0000256" key="19">
    <source>
        <dbReference type="ARBA" id="ARBA00044678"/>
    </source>
</evidence>
<evidence type="ECO:0000256" key="12">
    <source>
        <dbReference type="ARBA" id="ARBA00022843"/>
    </source>
</evidence>
<evidence type="ECO:0000256" key="17">
    <source>
        <dbReference type="ARBA" id="ARBA00035726"/>
    </source>
</evidence>
<dbReference type="InterPro" id="IPR002054">
    <property type="entry name" value="DNA-dir_DNA_pol_X"/>
</dbReference>
<keyword evidence="13" id="KW-0239">DNA-directed DNA polymerase</keyword>
<dbReference type="Pfam" id="PF14791">
    <property type="entry name" value="DNA_pol_B_thumb"/>
    <property type="match status" value="1"/>
</dbReference>
<dbReference type="Gene3D" id="3.20.20.140">
    <property type="entry name" value="Metal-dependent hydrolases"/>
    <property type="match status" value="1"/>
</dbReference>
<keyword evidence="12" id="KW-0832">Ubl conjugation</keyword>
<comment type="subcellular location">
    <subcellularLocation>
        <location evidence="2">Cytoplasm</location>
    </subcellularLocation>
</comment>
<reference evidence="25 26" key="1">
    <citation type="journal article" date="2016" name="Nat. Commun.">
        <title>Thousands of microbial genomes shed light on interconnected biogeochemical processes in an aquifer system.</title>
        <authorList>
            <person name="Anantharaman K."/>
            <person name="Brown C.T."/>
            <person name="Hug L.A."/>
            <person name="Sharon I."/>
            <person name="Castelle C.J."/>
            <person name="Probst A.J."/>
            <person name="Thomas B.C."/>
            <person name="Singh A."/>
            <person name="Wilkins M.J."/>
            <person name="Karaoz U."/>
            <person name="Brodie E.L."/>
            <person name="Williams K.H."/>
            <person name="Hubbard S.S."/>
            <person name="Banfield J.F."/>
        </authorList>
    </citation>
    <scope>NUCLEOTIDE SEQUENCE [LARGE SCALE GENOMIC DNA]</scope>
</reference>
<comment type="cofactor">
    <cofactor evidence="1">
        <name>Mg(2+)</name>
        <dbReference type="ChEBI" id="CHEBI:18420"/>
    </cofactor>
</comment>
<evidence type="ECO:0000256" key="2">
    <source>
        <dbReference type="ARBA" id="ARBA00004496"/>
    </source>
</evidence>
<dbReference type="InterPro" id="IPR010996">
    <property type="entry name" value="HHH_MUS81"/>
</dbReference>
<comment type="function">
    <text evidence="20">Repair polymerase that plays a key role in base-excision repair. During this process, the damaged base is excised by specific DNA glycosylases, the DNA backbone is nicked at the abasic site by an apurinic/apyrimidic (AP) endonuclease, and POLB removes 5'-deoxyribose-phosphate from the preincised AP site acting as a 5'-deoxyribose-phosphate lyase (5'-dRP lyase); through its DNA polymerase activity, it adds one nucleotide to the 3' end of the arising single-nucleotide gap. Conducts 'gap-filling' DNA synthesis in a stepwise distributive fashion rather than in a processive fashion as for other DNA polymerases. It is also able to cleave sugar-phosphate bonds 3' to an intact AP site, acting as an AP lyase.</text>
</comment>
<feature type="domain" description="Polymerase/histidinol phosphatase N-terminal" evidence="23">
    <location>
        <begin position="384"/>
        <end position="469"/>
    </location>
</feature>
<dbReference type="GO" id="GO:0003677">
    <property type="term" value="F:DNA binding"/>
    <property type="evidence" value="ECO:0007669"/>
    <property type="project" value="InterPro"/>
</dbReference>
<dbReference type="InterPro" id="IPR047967">
    <property type="entry name" value="PolX_PHP"/>
</dbReference>
<name>A0A1F7IYV5_9BACT</name>
<evidence type="ECO:0000256" key="20">
    <source>
        <dbReference type="ARBA" id="ARBA00045548"/>
    </source>
</evidence>
<dbReference type="STRING" id="1802061.A3A93_03705"/>
<keyword evidence="10" id="KW-0235">DNA replication</keyword>
<dbReference type="InterPro" id="IPR027421">
    <property type="entry name" value="DNA_pol_lamdba_lyase_dom_sf"/>
</dbReference>
<dbReference type="SMART" id="SM00483">
    <property type="entry name" value="POLXc"/>
    <property type="match status" value="1"/>
</dbReference>
<dbReference type="Gene3D" id="3.30.460.10">
    <property type="entry name" value="Beta Polymerase, domain 2"/>
    <property type="match status" value="1"/>
</dbReference>
<dbReference type="SMART" id="SM00278">
    <property type="entry name" value="HhH1"/>
    <property type="match status" value="3"/>
</dbReference>
<evidence type="ECO:0000259" key="22">
    <source>
        <dbReference type="SMART" id="SM00278"/>
    </source>
</evidence>
<dbReference type="GO" id="GO:0003887">
    <property type="term" value="F:DNA-directed DNA polymerase activity"/>
    <property type="evidence" value="ECO:0007669"/>
    <property type="project" value="UniProtKB-KW"/>
</dbReference>
<dbReference type="Proteomes" id="UP000177141">
    <property type="component" value="Unassembled WGS sequence"/>
</dbReference>
<evidence type="ECO:0000256" key="21">
    <source>
        <dbReference type="ARBA" id="ARBA00049244"/>
    </source>
</evidence>
<comment type="catalytic activity">
    <reaction evidence="18">
        <text>2'-deoxyribonucleotide-(2'-deoxyribose 5'-phosphate)-2'-deoxyribonucleotide-DNA = a 3'-end 2'-deoxyribonucleotide-(2,3-dehydro-2,3-deoxyribose 5'-phosphate)-DNA + a 5'-end 5'-phospho-2'-deoxyribonucleoside-DNA + H(+)</text>
        <dbReference type="Rhea" id="RHEA:66592"/>
        <dbReference type="Rhea" id="RHEA-COMP:13180"/>
        <dbReference type="Rhea" id="RHEA-COMP:16897"/>
        <dbReference type="Rhea" id="RHEA-COMP:17067"/>
        <dbReference type="ChEBI" id="CHEBI:15378"/>
        <dbReference type="ChEBI" id="CHEBI:136412"/>
        <dbReference type="ChEBI" id="CHEBI:157695"/>
        <dbReference type="ChEBI" id="CHEBI:167181"/>
        <dbReference type="EC" id="4.2.99.18"/>
    </reaction>
</comment>
<dbReference type="Pfam" id="PF02811">
    <property type="entry name" value="PHP"/>
    <property type="match status" value="1"/>
</dbReference>
<dbReference type="CDD" id="cd07436">
    <property type="entry name" value="PHP_PolX"/>
    <property type="match status" value="1"/>
</dbReference>
<evidence type="ECO:0000259" key="24">
    <source>
        <dbReference type="SMART" id="SM00483"/>
    </source>
</evidence>
<evidence type="ECO:0000313" key="25">
    <source>
        <dbReference type="EMBL" id="OGK48539.1"/>
    </source>
</evidence>
<keyword evidence="7" id="KW-0237">DNA synthesis</keyword>
<evidence type="ECO:0000256" key="7">
    <source>
        <dbReference type="ARBA" id="ARBA00022634"/>
    </source>
</evidence>
<evidence type="ECO:0000256" key="16">
    <source>
        <dbReference type="ARBA" id="ARBA00035717"/>
    </source>
</evidence>
<dbReference type="InterPro" id="IPR029398">
    <property type="entry name" value="PolB_thumb"/>
</dbReference>
<evidence type="ECO:0000256" key="3">
    <source>
        <dbReference type="ARBA" id="ARBA00012417"/>
    </source>
</evidence>
<evidence type="ECO:0000256" key="15">
    <source>
        <dbReference type="ARBA" id="ARBA00023204"/>
    </source>
</evidence>
<sequence>MSTEEKNSNKEIAELLRKVSAAYVLKGEKENRFRIIAYEKAADAVEHLSRELRDVWQDGKLYKVPGIGPGIGSSLEEYFKTGESRHFNEILKGIPESVFTLMKVPGIGPKRAFRLVMEFGLTEKETVVDDLLNVGRANKISSLEGFGQKSQDDIIEGLEVYQKRDRLVERMPLPYALDLSEEVIKYLKEMTKVKRADALGSLRRRVATIGDVDIAVVADDRDSKEIVAHFLKYPGLRSVEGAGDAKASILAAGNIRIDLRVQNQKSYGSMLEYFTGSKEHNIRLREYALKKGYSLSEYGIKKVKNVIPAQAGIQKKNGSPTVPDGRQVRVGDDKQIIEFKDEESLYSFLGLQYIPPEIREGTNEIDFAKVNQIPHPVELENIKGDFHTHSSYDLQPSHDMGLNSYSELVEKAKSLKYEYIGFSDHNPKKSNLSDEEIVTIMKKRKEYIDKTLSSSDIHYFIGLEVDILPSGELALPEKAFDYVDYLIVSLHSSFTMNNAEMTNRVLKALSYPKVKIFGHPTARLLGKREGVELDWDKIFSFAKDRHIALEINSAPPRLDLPDTLVREAKEAGVKFIINTDAHKVDHMDFMQYGVSVARRGWLTKNEVINTKPFKEIKNWLNKT</sequence>
<protein>
    <recommendedName>
        <fullName evidence="5">DNA polymerase beta</fullName>
        <ecNumber evidence="3">2.7.7.7</ecNumber>
        <ecNumber evidence="4">4.2.99.18</ecNumber>
    </recommendedName>
    <alternativeName>
        <fullName evidence="16">5'-deoxyribose-phosphate lyase</fullName>
    </alternativeName>
    <alternativeName>
        <fullName evidence="17">AP lyase</fullName>
    </alternativeName>
</protein>
<dbReference type="Gene3D" id="1.10.150.20">
    <property type="entry name" value="5' to 3' exonuclease, C-terminal subdomain"/>
    <property type="match status" value="1"/>
</dbReference>
<evidence type="ECO:0000256" key="4">
    <source>
        <dbReference type="ARBA" id="ARBA00012720"/>
    </source>
</evidence>
<evidence type="ECO:0000256" key="9">
    <source>
        <dbReference type="ARBA" id="ARBA00022695"/>
    </source>
</evidence>
<dbReference type="SUPFAM" id="SSF89550">
    <property type="entry name" value="PHP domain-like"/>
    <property type="match status" value="1"/>
</dbReference>
<dbReference type="GO" id="GO:0140078">
    <property type="term" value="F:class I DNA-(apurinic or apyrimidinic site) endonuclease activity"/>
    <property type="evidence" value="ECO:0007669"/>
    <property type="project" value="UniProtKB-EC"/>
</dbReference>
<dbReference type="InterPro" id="IPR043519">
    <property type="entry name" value="NT_sf"/>
</dbReference>
<feature type="domain" description="Helix-hairpin-helix DNA-binding motif class 1" evidence="22">
    <location>
        <begin position="59"/>
        <end position="78"/>
    </location>
</feature>
<dbReference type="InterPro" id="IPR004013">
    <property type="entry name" value="PHP_dom"/>
</dbReference>
<dbReference type="EMBL" id="MGAL01000014">
    <property type="protein sequence ID" value="OGK48539.1"/>
    <property type="molecule type" value="Genomic_DNA"/>
</dbReference>
<keyword evidence="8" id="KW-0808">Transferase</keyword>
<gene>
    <name evidence="25" type="ORF">A3A93_03705</name>
</gene>
<evidence type="ECO:0000256" key="13">
    <source>
        <dbReference type="ARBA" id="ARBA00022932"/>
    </source>
</evidence>
<dbReference type="PRINTS" id="PR00870">
    <property type="entry name" value="DNAPOLXBETA"/>
</dbReference>
<evidence type="ECO:0000256" key="14">
    <source>
        <dbReference type="ARBA" id="ARBA00023053"/>
    </source>
</evidence>
<evidence type="ECO:0000256" key="11">
    <source>
        <dbReference type="ARBA" id="ARBA00022763"/>
    </source>
</evidence>
<keyword evidence="14" id="KW-0915">Sodium</keyword>
<keyword evidence="11" id="KW-0227">DNA damage</keyword>
<dbReference type="InterPro" id="IPR003141">
    <property type="entry name" value="Pol/His_phosphatase_N"/>
</dbReference>
<keyword evidence="6" id="KW-0488">Methylation</keyword>
<dbReference type="InterPro" id="IPR016195">
    <property type="entry name" value="Pol/histidinol_Pase-like"/>
</dbReference>
<dbReference type="Gene3D" id="3.30.210.10">
    <property type="entry name" value="DNA polymerase, thumb domain"/>
    <property type="match status" value="1"/>
</dbReference>
<dbReference type="PANTHER" id="PTHR36928">
    <property type="entry name" value="PHOSPHATASE YCDX-RELATED"/>
    <property type="match status" value="1"/>
</dbReference>
<dbReference type="GO" id="GO:0008270">
    <property type="term" value="F:zinc ion binding"/>
    <property type="evidence" value="ECO:0007669"/>
    <property type="project" value="TreeGrafter"/>
</dbReference>
<dbReference type="PIRSF" id="PIRSF005047">
    <property type="entry name" value="UCP005047_YshC"/>
    <property type="match status" value="1"/>
</dbReference>
<dbReference type="SUPFAM" id="SSF81301">
    <property type="entry name" value="Nucleotidyltransferase"/>
    <property type="match status" value="1"/>
</dbReference>
<dbReference type="InterPro" id="IPR037160">
    <property type="entry name" value="DNA_Pol_thumb_sf"/>
</dbReference>
<feature type="domain" description="Helix-hairpin-helix DNA-binding motif class 1" evidence="22">
    <location>
        <begin position="138"/>
        <end position="157"/>
    </location>
</feature>
<keyword evidence="15" id="KW-0234">DNA repair</keyword>
<dbReference type="EC" id="4.2.99.18" evidence="4"/>
<keyword evidence="9" id="KW-0548">Nucleotidyltransferase</keyword>
<accession>A0A1F7IYV5</accession>
<dbReference type="SMART" id="SM00481">
    <property type="entry name" value="POLIIIAc"/>
    <property type="match status" value="1"/>
</dbReference>
<evidence type="ECO:0000259" key="23">
    <source>
        <dbReference type="SMART" id="SM00481"/>
    </source>
</evidence>
<comment type="caution">
    <text evidence="25">The sequence shown here is derived from an EMBL/GenBank/DDBJ whole genome shotgun (WGS) entry which is preliminary data.</text>
</comment>
<dbReference type="AlphaFoldDB" id="A0A1F7IYV5"/>
<dbReference type="CDD" id="cd00141">
    <property type="entry name" value="NT_POLXc"/>
    <property type="match status" value="1"/>
</dbReference>
<organism evidence="25 26">
    <name type="scientific">Candidatus Roizmanbacteria bacterium RIFCSPLOWO2_01_FULL_38_12</name>
    <dbReference type="NCBI Taxonomy" id="1802061"/>
    <lineage>
        <taxon>Bacteria</taxon>
        <taxon>Candidatus Roizmaniibacteriota</taxon>
    </lineage>
</organism>
<evidence type="ECO:0000256" key="10">
    <source>
        <dbReference type="ARBA" id="ARBA00022705"/>
    </source>
</evidence>
<dbReference type="InterPro" id="IPR003583">
    <property type="entry name" value="Hlx-hairpin-Hlx_DNA-bd_motif"/>
</dbReference>
<feature type="domain" description="Helix-hairpin-helix DNA-binding motif class 1" evidence="22">
    <location>
        <begin position="99"/>
        <end position="118"/>
    </location>
</feature>
<comment type="catalytic activity">
    <reaction evidence="19">
        <text>a 5'-end 2'-deoxyribose-2'-deoxyribonucleotide-DNA = (2E,4S)-4-hydroxypenten-2-al-5-phosphate + a 5'-end 5'-phospho-2'-deoxyribonucleoside-DNA + H(+)</text>
        <dbReference type="Rhea" id="RHEA:76255"/>
        <dbReference type="Rhea" id="RHEA-COMP:13180"/>
        <dbReference type="Rhea" id="RHEA-COMP:18657"/>
        <dbReference type="ChEBI" id="CHEBI:15378"/>
        <dbReference type="ChEBI" id="CHEBI:136412"/>
        <dbReference type="ChEBI" id="CHEBI:195194"/>
        <dbReference type="ChEBI" id="CHEBI:195195"/>
    </reaction>
</comment>
<evidence type="ECO:0000313" key="26">
    <source>
        <dbReference type="Proteomes" id="UP000177141"/>
    </source>
</evidence>
<dbReference type="GO" id="GO:0005829">
    <property type="term" value="C:cytosol"/>
    <property type="evidence" value="ECO:0007669"/>
    <property type="project" value="TreeGrafter"/>
</dbReference>
<dbReference type="InterPro" id="IPR050243">
    <property type="entry name" value="PHP_phosphatase"/>
</dbReference>
<dbReference type="GO" id="GO:0006281">
    <property type="term" value="P:DNA repair"/>
    <property type="evidence" value="ECO:0007669"/>
    <property type="project" value="UniProtKB-KW"/>
</dbReference>
<dbReference type="Gene3D" id="1.10.150.110">
    <property type="entry name" value="DNA polymerase beta, N-terminal domain-like"/>
    <property type="match status" value="1"/>
</dbReference>
<comment type="catalytic activity">
    <reaction evidence="21">
        <text>DNA(n) + a 2'-deoxyribonucleoside 5'-triphosphate = DNA(n+1) + diphosphate</text>
        <dbReference type="Rhea" id="RHEA:22508"/>
        <dbReference type="Rhea" id="RHEA-COMP:17339"/>
        <dbReference type="Rhea" id="RHEA-COMP:17340"/>
        <dbReference type="ChEBI" id="CHEBI:33019"/>
        <dbReference type="ChEBI" id="CHEBI:61560"/>
        <dbReference type="ChEBI" id="CHEBI:173112"/>
        <dbReference type="EC" id="2.7.7.7"/>
    </reaction>
</comment>
<dbReference type="EC" id="2.7.7.7" evidence="3"/>
<proteinExistence type="predicted"/>
<evidence type="ECO:0000256" key="18">
    <source>
        <dbReference type="ARBA" id="ARBA00044632"/>
    </source>
</evidence>
<evidence type="ECO:0000256" key="1">
    <source>
        <dbReference type="ARBA" id="ARBA00001946"/>
    </source>
</evidence>
<dbReference type="Pfam" id="PF14520">
    <property type="entry name" value="HHH_5"/>
    <property type="match status" value="1"/>
</dbReference>